<sequence>MTPKLDGRSQADIAQLLLRDAAALLGPNGEPVEPGRIGGAIIASAARLFEEVTRRLDRAPDKQADNFYTAMGLGRDPAQPASVPVAIALSDNAPDGLVAEAGTKLTADVGGDPAIFETQAGMALARGKVTALTAADLTGDRIFLAAGAVVTPVLPRPVAVSRFVRSAAGAGATMLQIDPAQGLAPGMTLRFGSDPASPEYDVTKVENDVVTITPALEAAVAERAPVTEVASFAPFDAGARDRQSHSLYLSHPTLLDVPAALTISVGGVASTQTIHWRWFGRKATDPEGSAPDWQDFDKSEFVAGAWRLTKAKGKPEKTDVNARNGLWLRGRLTSLPARTESVGQITLAVASEVCSDEHHLRCEAPKVDAIDYEAVAVTTPVVPNKPYYPFGREPRLFDAFYIGCAEAFGKAGAEASLCFTIGGASLGALTAVFAGRSALVFGVGTDRQLYLARFTPYRPSFAPMPGPKTGGQPVFLASQAPLSASATFDGMVRLAVAGEGAIHVAEFPFAGPFTDGLIPWRSLALEEADAAKPVRALFVSTDDAGSVHALVGDRILIWTRGPRGELTARPPIPNAVDLLPLQGPGADAALLISAAKDGSWTVEAKIASVTALHPLGSLEANALPSLQRAAWASQSDLTRAEIVVAGYEKRTDASTHLAVRRIDAEAPASRPTVDDSDAPPLPISFEAGIGTLPTILIADAEPIRFLARGSRYTRAGGVTGIGASANGQRRFLDAGWTVVQDADQGLLYRSSPAGGLLAVDRFHGVKRTAVAAADIPTGATWFIAANGANGEGFVLAVSAGGNALLLPLIGDISPPTSQGRLRGRFLAPTNVTGSIRQVAGTISLAVMTGQASDVERSVILALANANRQPLGLWALDYTAANGWTLPPGSPALPAAATAFTLLRYAPDGSLATIPALDYFAPDSADLLRLDARLAAGPLSTYYGDRPVTAIELFNGVSAIAIDHDEVAGALITLALPQTAWSTLGPDEPANPALSWEYWNGSSWWALDSAASNFLDRTGNLLVDGGVYFRVPADLQETEVGGRKNRWIRARLVGGDYGEARVSVHTVGPPDDQTQTIIRDLSVIRAPYVVRLRIGYCAGTPTPPDIVLTADNLDALDQSEANKQGLPVRIFQTVADALAPAPQPVETDADIADCCRPAPPPPPPPEPDPEPPCSCEAEGAAAAPAAARTILIGFDQPVRGSPLSLYVDAVPVSGDWTVTAEVYRKGRFTPARVISDSSSGLGESGVIAIEMLEPPDRAQLLGASACWLRLSPVADAENWSPRLRGVYLNGVMAASVETRSMETIGTSDGSPDQSFRLFADPVDGASLDLWLSEQVGEDEGAALAAEAAISGMPGPWVRWTQVREFPSEDQDAPARLYAVDEQSGLVSFGNGRNALAPPMGSGILARSYRHVTGTAANAVAPGDKLQPISPLAGVDQVMALDGAQGGTDVEAPEQARARAPVKLLNGGRIVTLGDVENYVRARFPTVAQASAAPWRGASRLVVVGRGDALIPPPAALKAVAARLHGVASFGLLAPGRLVLAPPRLLNASIDLSVDVDPGVDYSGVEQAAKRALAAFFHPETGGHAGQGWPVGAAPTATDVAAALADLGDRAVISAIVIVRADTGAPLPDPLPADVLVLVARAAVTVHLFAEAGA</sequence>
<organism evidence="2 3">
    <name type="scientific">Sphingobium yanoikuyae</name>
    <name type="common">Sphingomonas yanoikuyae</name>
    <dbReference type="NCBI Taxonomy" id="13690"/>
    <lineage>
        <taxon>Bacteria</taxon>
        <taxon>Pseudomonadati</taxon>
        <taxon>Pseudomonadota</taxon>
        <taxon>Alphaproteobacteria</taxon>
        <taxon>Sphingomonadales</taxon>
        <taxon>Sphingomonadaceae</taxon>
        <taxon>Sphingobium</taxon>
    </lineage>
</organism>
<name>A0A177JZI3_SPHYA</name>
<reference evidence="2 3" key="1">
    <citation type="submission" date="2016-02" db="EMBL/GenBank/DDBJ databases">
        <authorList>
            <person name="Wen L."/>
            <person name="He K."/>
            <person name="Yang H."/>
        </authorList>
    </citation>
    <scope>NUCLEOTIDE SEQUENCE [LARGE SCALE GENOMIC DNA]</scope>
    <source>
        <strain evidence="2 3">CD09_2</strain>
    </source>
</reference>
<evidence type="ECO:0000256" key="1">
    <source>
        <dbReference type="SAM" id="MobiDB-lite"/>
    </source>
</evidence>
<gene>
    <name evidence="2" type="ORF">AX777_01255</name>
</gene>
<evidence type="ECO:0000313" key="2">
    <source>
        <dbReference type="EMBL" id="OAH46523.1"/>
    </source>
</evidence>
<protein>
    <recommendedName>
        <fullName evidence="4">Baseplate protein J-like domain-containing protein</fullName>
    </recommendedName>
</protein>
<evidence type="ECO:0008006" key="4">
    <source>
        <dbReference type="Google" id="ProtNLM"/>
    </source>
</evidence>
<comment type="caution">
    <text evidence="2">The sequence shown here is derived from an EMBL/GenBank/DDBJ whole genome shotgun (WGS) entry which is preliminary data.</text>
</comment>
<dbReference type="RefSeq" id="WP_063976146.1">
    <property type="nucleotide sequence ID" value="NZ_LSTR01000020.1"/>
</dbReference>
<evidence type="ECO:0000313" key="3">
    <source>
        <dbReference type="Proteomes" id="UP000077262"/>
    </source>
</evidence>
<feature type="region of interest" description="Disordered" evidence="1">
    <location>
        <begin position="1149"/>
        <end position="1176"/>
    </location>
</feature>
<proteinExistence type="predicted"/>
<dbReference type="EMBL" id="LSTR01000020">
    <property type="protein sequence ID" value="OAH46523.1"/>
    <property type="molecule type" value="Genomic_DNA"/>
</dbReference>
<dbReference type="OrthoDB" id="9762853at2"/>
<dbReference type="Proteomes" id="UP000077262">
    <property type="component" value="Unassembled WGS sequence"/>
</dbReference>
<accession>A0A177JZI3</accession>
<feature type="compositionally biased region" description="Pro residues" evidence="1">
    <location>
        <begin position="1156"/>
        <end position="1171"/>
    </location>
</feature>